<dbReference type="UniPathway" id="UPA00929">
    <property type="reaction ID" value="UER00894"/>
</dbReference>
<dbReference type="SMART" id="SM00882">
    <property type="entry name" value="CoA_trans"/>
    <property type="match status" value="2"/>
</dbReference>
<reference evidence="11 12" key="1">
    <citation type="journal article" date="2019" name="Environ. Microbiol.">
        <title>Species interactions and distinct microbial communities in high Arctic permafrost affected cryosols are associated with the CH4 and CO2 gas fluxes.</title>
        <authorList>
            <person name="Altshuler I."/>
            <person name="Hamel J."/>
            <person name="Turney S."/>
            <person name="Magnuson E."/>
            <person name="Levesque R."/>
            <person name="Greer C."/>
            <person name="Whyte L.G."/>
        </authorList>
    </citation>
    <scope>NUCLEOTIDE SEQUENCE [LARGE SCALE GENOMIC DNA]</scope>
    <source>
        <strain evidence="11 12">S13Y</strain>
    </source>
</reference>
<evidence type="ECO:0000313" key="11">
    <source>
        <dbReference type="EMBL" id="TPG08624.1"/>
    </source>
</evidence>
<proteinExistence type="inferred from homology"/>
<comment type="pathway">
    <text evidence="2">Bacterial outer membrane biogenesis; lipopolysaccharide biosynthesis.</text>
</comment>
<dbReference type="InterPro" id="IPR004164">
    <property type="entry name" value="CoA_transf_AS"/>
</dbReference>
<evidence type="ECO:0000313" key="12">
    <source>
        <dbReference type="Proteomes" id="UP000319486"/>
    </source>
</evidence>
<evidence type="ECO:0000256" key="3">
    <source>
        <dbReference type="ARBA" id="ARBA00005612"/>
    </source>
</evidence>
<protein>
    <recommendedName>
        <fullName evidence="9">Acetate CoA-transferase YdiF</fullName>
        <ecNumber evidence="9">2.8.3.8</ecNumber>
    </recommendedName>
</protein>
<dbReference type="Gene3D" id="3.40.1080.10">
    <property type="entry name" value="Glutaconate Coenzyme A-transferase"/>
    <property type="match status" value="2"/>
</dbReference>
<comment type="catalytic activity">
    <reaction evidence="9">
        <text>an acyl-CoA + acetate = a carboxylate + acetyl-CoA</text>
        <dbReference type="Rhea" id="RHEA:13381"/>
        <dbReference type="ChEBI" id="CHEBI:29067"/>
        <dbReference type="ChEBI" id="CHEBI:30089"/>
        <dbReference type="ChEBI" id="CHEBI:57288"/>
        <dbReference type="ChEBI" id="CHEBI:58342"/>
        <dbReference type="EC" id="2.8.3.8"/>
    </reaction>
</comment>
<evidence type="ECO:0000256" key="7">
    <source>
        <dbReference type="ARBA" id="ARBA00022946"/>
    </source>
</evidence>
<dbReference type="PANTHER" id="PTHR13707">
    <property type="entry name" value="KETOACID-COENZYME A TRANSFERASE"/>
    <property type="match status" value="1"/>
</dbReference>
<evidence type="ECO:0000256" key="10">
    <source>
        <dbReference type="PIRSR" id="PIRSR000858-1"/>
    </source>
</evidence>
<evidence type="ECO:0000256" key="5">
    <source>
        <dbReference type="ARBA" id="ARBA00007154"/>
    </source>
</evidence>
<sequence>MNKVYPSAAKALDGLLVDNMTIAAGGFGLCGIPENLIGALLEAGTKGLTIVGNNAGVDDFGMGPLLKTHQVKRVYASYVGENKEFERQVLAGELELHLTPQGTLAEKLRAGGAGIPGFYTRTAFGTKLAEGKETKVFGDKEYVLEEAIHADLSIVKAWKGDAHGNLVFHETARNFNPMIATCGKICVAEVEQLVPVGSIDPDQVHVPGIYVDRIVQGAKYEKRIEFRTIAGVAGGKESPIRVAMAKRAAQELQDGFYVNLGIGIPTMVANYIPDGVNVTLQSENGLLGIGPFPSEDNIDPDLINAGKQTITTLPGSSFFSSAESFAMIRGGHIDLSILGGLEVSCNGDLANWMVPGKMVKGPGGAMDLVSGVKRVVVLMEHSAKDGSPKIKTDCDLPLTGKQVVDLIITDLCVFKVNKGEGLVLIELNDGVSLDDVKARTGCGFAIDPALKNG</sequence>
<dbReference type="InterPro" id="IPR012791">
    <property type="entry name" value="3-oxoacid_CoA-transf_B"/>
</dbReference>
<dbReference type="InterPro" id="IPR004163">
    <property type="entry name" value="CoA_transf_BS"/>
</dbReference>
<dbReference type="Pfam" id="PF01144">
    <property type="entry name" value="CoA_trans"/>
    <property type="match status" value="2"/>
</dbReference>
<dbReference type="InterPro" id="IPR004165">
    <property type="entry name" value="CoA_trans_fam_I"/>
</dbReference>
<dbReference type="InterPro" id="IPR014388">
    <property type="entry name" value="3-oxoacid_CoA-transferase"/>
</dbReference>
<evidence type="ECO:0000256" key="2">
    <source>
        <dbReference type="ARBA" id="ARBA00004756"/>
    </source>
</evidence>
<dbReference type="NCBIfam" id="TIGR02429">
    <property type="entry name" value="pcaI_scoA_fam"/>
    <property type="match status" value="1"/>
</dbReference>
<organism evidence="11 12">
    <name type="scientific">Rhodanobacter glycinis</name>
    <dbReference type="NCBI Taxonomy" id="582702"/>
    <lineage>
        <taxon>Bacteria</taxon>
        <taxon>Pseudomonadati</taxon>
        <taxon>Pseudomonadota</taxon>
        <taxon>Gammaproteobacteria</taxon>
        <taxon>Lysobacterales</taxon>
        <taxon>Rhodanobacteraceae</taxon>
        <taxon>Rhodanobacter</taxon>
    </lineage>
</organism>
<dbReference type="STRING" id="582702.SAMN05192579_11736"/>
<dbReference type="SUPFAM" id="SSF100950">
    <property type="entry name" value="NagB/RpiA/CoA transferase-like"/>
    <property type="match status" value="2"/>
</dbReference>
<comment type="similarity">
    <text evidence="3">Belongs to the 3-oxoacid CoA-transferase subunit A family.</text>
</comment>
<evidence type="ECO:0000256" key="9">
    <source>
        <dbReference type="PIRNR" id="PIRNR000858"/>
    </source>
</evidence>
<dbReference type="InterPro" id="IPR012792">
    <property type="entry name" value="3-oxoacid_CoA-transf_A"/>
</dbReference>
<dbReference type="InterPro" id="IPR037171">
    <property type="entry name" value="NagB/RpiA_transferase-like"/>
</dbReference>
<evidence type="ECO:0000256" key="4">
    <source>
        <dbReference type="ARBA" id="ARBA00007047"/>
    </source>
</evidence>
<accession>A0A502C7J8</accession>
<gene>
    <name evidence="11" type="ORF">EAH88_10275</name>
</gene>
<comment type="caution">
    <text evidence="11">The sequence shown here is derived from an EMBL/GenBank/DDBJ whole genome shotgun (WGS) entry which is preliminary data.</text>
</comment>
<dbReference type="PROSITE" id="PS01273">
    <property type="entry name" value="COA_TRANSF_1"/>
    <property type="match status" value="1"/>
</dbReference>
<dbReference type="GO" id="GO:0046952">
    <property type="term" value="P:ketone body catabolic process"/>
    <property type="evidence" value="ECO:0007669"/>
    <property type="project" value="InterPro"/>
</dbReference>
<dbReference type="OrthoDB" id="9777193at2"/>
<dbReference type="PANTHER" id="PTHR13707:SF60">
    <property type="entry name" value="ACETATE COA-TRANSFERASE SUBUNIT ALPHA"/>
    <property type="match status" value="1"/>
</dbReference>
<dbReference type="PIRSF" id="PIRSF000858">
    <property type="entry name" value="SCOT-t"/>
    <property type="match status" value="1"/>
</dbReference>
<dbReference type="EC" id="2.8.3.8" evidence="9"/>
<dbReference type="NCBIfam" id="TIGR02428">
    <property type="entry name" value="pcaJ_scoB_fam"/>
    <property type="match status" value="1"/>
</dbReference>
<evidence type="ECO:0000256" key="8">
    <source>
        <dbReference type="ARBA" id="ARBA00022985"/>
    </source>
</evidence>
<evidence type="ECO:0000256" key="1">
    <source>
        <dbReference type="ARBA" id="ARBA00004753"/>
    </source>
</evidence>
<dbReference type="PROSITE" id="PS01274">
    <property type="entry name" value="COA_TRANSF_2"/>
    <property type="match status" value="1"/>
</dbReference>
<keyword evidence="12" id="KW-1185">Reference proteome</keyword>
<comment type="similarity">
    <text evidence="5 9">Belongs to the 3-oxoacid CoA-transferase family.</text>
</comment>
<evidence type="ECO:0000256" key="6">
    <source>
        <dbReference type="ARBA" id="ARBA00022679"/>
    </source>
</evidence>
<comment type="similarity">
    <text evidence="4">Belongs to the 3-oxoacid CoA-transferase subunit B family.</text>
</comment>
<feature type="active site" description="5-glutamyl coenzyme A thioester intermediate" evidence="10">
    <location>
        <position position="283"/>
    </location>
</feature>
<keyword evidence="6 9" id="KW-0808">Transferase</keyword>
<comment type="pathway">
    <text evidence="1">Ketone metabolism; succinyl-CoA degradation; acetoacetyl-CoA from succinyl-CoA: step 1/1.</text>
</comment>
<keyword evidence="7" id="KW-0809">Transit peptide</keyword>
<dbReference type="EMBL" id="RCZO01000005">
    <property type="protein sequence ID" value="TPG08624.1"/>
    <property type="molecule type" value="Genomic_DNA"/>
</dbReference>
<name>A0A502C7J8_9GAMM</name>
<dbReference type="GO" id="GO:0008775">
    <property type="term" value="F:acetate CoA-transferase activity"/>
    <property type="evidence" value="ECO:0007669"/>
    <property type="project" value="UniProtKB-EC"/>
</dbReference>
<dbReference type="AlphaFoldDB" id="A0A502C7J8"/>
<comment type="function">
    <text evidence="9">CoA transferase having broad substrate specificity for short-chain acyl-CoA thioesters with the activity decreasing when the length of the carboxylic acid chain exceeds four carbons.</text>
</comment>
<dbReference type="Proteomes" id="UP000319486">
    <property type="component" value="Unassembled WGS sequence"/>
</dbReference>
<dbReference type="GO" id="GO:0009103">
    <property type="term" value="P:lipopolysaccharide biosynthetic process"/>
    <property type="evidence" value="ECO:0007669"/>
    <property type="project" value="UniProtKB-KW"/>
</dbReference>
<keyword evidence="8" id="KW-0448">Lipopolysaccharide biosynthesis</keyword>
<dbReference type="FunFam" id="3.40.1080.10:FF:000001">
    <property type="entry name" value="Succinyl-coa:3-ketoacid-coenzyme a transferase subunit b"/>
    <property type="match status" value="1"/>
</dbReference>